<proteinExistence type="predicted"/>
<feature type="compositionally biased region" description="Polar residues" evidence="3">
    <location>
        <begin position="21"/>
        <end position="32"/>
    </location>
</feature>
<dbReference type="EMBL" id="BAAFRS010000121">
    <property type="protein sequence ID" value="GAB1222730.1"/>
    <property type="molecule type" value="Genomic_DNA"/>
</dbReference>
<keyword evidence="6" id="KW-1185">Reference proteome</keyword>
<dbReference type="InterPro" id="IPR035979">
    <property type="entry name" value="RBD_domain_sf"/>
</dbReference>
<dbReference type="Gene3D" id="3.30.70.330">
    <property type="match status" value="1"/>
</dbReference>
<feature type="domain" description="RRM" evidence="4">
    <location>
        <begin position="96"/>
        <end position="173"/>
    </location>
</feature>
<reference evidence="5 6" key="1">
    <citation type="journal article" date="2019" name="PLoS Negl. Trop. Dis.">
        <title>Whole genome sequencing of Entamoeba nuttalli reveals mammalian host-related molecular signatures and a novel octapeptide-repeat surface protein.</title>
        <authorList>
            <person name="Tanaka M."/>
            <person name="Makiuchi T."/>
            <person name="Komiyama T."/>
            <person name="Shiina T."/>
            <person name="Osaki K."/>
            <person name="Tachibana H."/>
        </authorList>
    </citation>
    <scope>NUCLEOTIDE SEQUENCE [LARGE SCALE GENOMIC DNA]</scope>
    <source>
        <strain evidence="5 6">P19-061405</strain>
    </source>
</reference>
<protein>
    <recommendedName>
        <fullName evidence="4">RRM domain-containing protein</fullName>
    </recommendedName>
</protein>
<dbReference type="PROSITE" id="PS50102">
    <property type="entry name" value="RRM"/>
    <property type="match status" value="1"/>
</dbReference>
<feature type="region of interest" description="Disordered" evidence="3">
    <location>
        <begin position="192"/>
        <end position="221"/>
    </location>
</feature>
<evidence type="ECO:0000313" key="5">
    <source>
        <dbReference type="EMBL" id="GAB1222730.1"/>
    </source>
</evidence>
<evidence type="ECO:0000313" key="6">
    <source>
        <dbReference type="Proteomes" id="UP001628156"/>
    </source>
</evidence>
<gene>
    <name evidence="5" type="ORF">ENUP19_0121G0084</name>
</gene>
<dbReference type="CDD" id="cd00590">
    <property type="entry name" value="RRM_SF"/>
    <property type="match status" value="1"/>
</dbReference>
<accession>A0ABQ0DIQ2</accession>
<feature type="compositionally biased region" description="Basic and acidic residues" evidence="3">
    <location>
        <begin position="33"/>
        <end position="49"/>
    </location>
</feature>
<comment type="caution">
    <text evidence="5">The sequence shown here is derived from an EMBL/GenBank/DDBJ whole genome shotgun (WGS) entry which is preliminary data.</text>
</comment>
<dbReference type="Proteomes" id="UP001628156">
    <property type="component" value="Unassembled WGS sequence"/>
</dbReference>
<organism evidence="5 6">
    <name type="scientific">Entamoeba nuttalli</name>
    <dbReference type="NCBI Taxonomy" id="412467"/>
    <lineage>
        <taxon>Eukaryota</taxon>
        <taxon>Amoebozoa</taxon>
        <taxon>Evosea</taxon>
        <taxon>Archamoebae</taxon>
        <taxon>Mastigamoebida</taxon>
        <taxon>Entamoebidae</taxon>
        <taxon>Entamoeba</taxon>
    </lineage>
</organism>
<sequence length="221" mass="25676">MKVKPQQIKDTKINEKEINSPFKSTENLSEPSKQIKNDENNTKSTKELKENEEIHLPLSIPKEQKVIFEDNSDEPFIDSPSDTTAQTLYEENNNIFSLMVQGIPYRWNDNDLQFYFQQYNPIQSRVIYDDRNCLSLGFGFIDFYSLNDALSLVQDVHHFILEGRELLVFMASAKPANCTTPFVQHEINKKQISKDSISKPNDGGYKRPQHELPLIEPRHIQ</sequence>
<dbReference type="InterPro" id="IPR012677">
    <property type="entry name" value="Nucleotide-bd_a/b_plait_sf"/>
</dbReference>
<dbReference type="InterPro" id="IPR052462">
    <property type="entry name" value="SLIRP/GR-RBP-like"/>
</dbReference>
<keyword evidence="1 2" id="KW-0694">RNA-binding</keyword>
<dbReference type="SMART" id="SM00360">
    <property type="entry name" value="RRM"/>
    <property type="match status" value="1"/>
</dbReference>
<name>A0ABQ0DIQ2_9EUKA</name>
<feature type="region of interest" description="Disordered" evidence="3">
    <location>
        <begin position="1"/>
        <end position="49"/>
    </location>
</feature>
<dbReference type="SUPFAM" id="SSF54928">
    <property type="entry name" value="RNA-binding domain, RBD"/>
    <property type="match status" value="1"/>
</dbReference>
<dbReference type="InterPro" id="IPR000504">
    <property type="entry name" value="RRM_dom"/>
</dbReference>
<dbReference type="Pfam" id="PF00076">
    <property type="entry name" value="RRM_1"/>
    <property type="match status" value="1"/>
</dbReference>
<evidence type="ECO:0000256" key="3">
    <source>
        <dbReference type="SAM" id="MobiDB-lite"/>
    </source>
</evidence>
<evidence type="ECO:0000256" key="1">
    <source>
        <dbReference type="ARBA" id="ARBA00022884"/>
    </source>
</evidence>
<evidence type="ECO:0000259" key="4">
    <source>
        <dbReference type="PROSITE" id="PS50102"/>
    </source>
</evidence>
<evidence type="ECO:0000256" key="2">
    <source>
        <dbReference type="PROSITE-ProRule" id="PRU00176"/>
    </source>
</evidence>
<dbReference type="PANTHER" id="PTHR48027">
    <property type="entry name" value="HETEROGENEOUS NUCLEAR RIBONUCLEOPROTEIN 87F-RELATED"/>
    <property type="match status" value="1"/>
</dbReference>
<feature type="compositionally biased region" description="Basic and acidic residues" evidence="3">
    <location>
        <begin position="7"/>
        <end position="18"/>
    </location>
</feature>